<sequence length="98" mass="11055">MEGQHIDTNWWVAACRRRGERLWHGSAAYAHGGVDADDGTQQPSQTYETHDERVLSAATYNLTERAPNLSPHLTSTKPIPQSISCLLRKIRNYHVNSL</sequence>
<dbReference type="AlphaFoldDB" id="A0A8H7E5T0"/>
<organism evidence="1 2">
    <name type="scientific">Endocarpon pusillum</name>
    <dbReference type="NCBI Taxonomy" id="364733"/>
    <lineage>
        <taxon>Eukaryota</taxon>
        <taxon>Fungi</taxon>
        <taxon>Dikarya</taxon>
        <taxon>Ascomycota</taxon>
        <taxon>Pezizomycotina</taxon>
        <taxon>Eurotiomycetes</taxon>
        <taxon>Chaetothyriomycetidae</taxon>
        <taxon>Verrucariales</taxon>
        <taxon>Verrucariaceae</taxon>
        <taxon>Endocarpon</taxon>
    </lineage>
</organism>
<accession>A0A8H7E5T0</accession>
<name>A0A8H7E5T0_9EURO</name>
<protein>
    <submittedName>
        <fullName evidence="1">Uncharacterized protein</fullName>
    </submittedName>
</protein>
<gene>
    <name evidence="1" type="ORF">GJ744_008157</name>
</gene>
<proteinExistence type="predicted"/>
<dbReference type="EMBL" id="JAACFV010000043">
    <property type="protein sequence ID" value="KAF7509263.1"/>
    <property type="molecule type" value="Genomic_DNA"/>
</dbReference>
<dbReference type="Proteomes" id="UP000606974">
    <property type="component" value="Unassembled WGS sequence"/>
</dbReference>
<evidence type="ECO:0000313" key="2">
    <source>
        <dbReference type="Proteomes" id="UP000606974"/>
    </source>
</evidence>
<evidence type="ECO:0000313" key="1">
    <source>
        <dbReference type="EMBL" id="KAF7509263.1"/>
    </source>
</evidence>
<reference evidence="1" key="1">
    <citation type="submission" date="2020-02" db="EMBL/GenBank/DDBJ databases">
        <authorList>
            <person name="Palmer J.M."/>
        </authorList>
    </citation>
    <scope>NUCLEOTIDE SEQUENCE</scope>
    <source>
        <strain evidence="1">EPUS1.4</strain>
        <tissue evidence="1">Thallus</tissue>
    </source>
</reference>
<comment type="caution">
    <text evidence="1">The sequence shown here is derived from an EMBL/GenBank/DDBJ whole genome shotgun (WGS) entry which is preliminary data.</text>
</comment>
<keyword evidence="2" id="KW-1185">Reference proteome</keyword>